<dbReference type="AlphaFoldDB" id="X1K000"/>
<dbReference type="InterPro" id="IPR036775">
    <property type="entry name" value="DNA_pol_Y-fam_lit_finger_sf"/>
</dbReference>
<dbReference type="GO" id="GO:0003684">
    <property type="term" value="F:damaged DNA binding"/>
    <property type="evidence" value="ECO:0007669"/>
    <property type="project" value="InterPro"/>
</dbReference>
<evidence type="ECO:0000259" key="1">
    <source>
        <dbReference type="Pfam" id="PF11799"/>
    </source>
</evidence>
<comment type="caution">
    <text evidence="2">The sequence shown here is derived from an EMBL/GenBank/DDBJ whole genome shotgun (WGS) entry which is preliminary data.</text>
</comment>
<evidence type="ECO:0000313" key="2">
    <source>
        <dbReference type="EMBL" id="GAH86975.1"/>
    </source>
</evidence>
<proteinExistence type="predicted"/>
<organism evidence="2">
    <name type="scientific">marine sediment metagenome</name>
    <dbReference type="NCBI Taxonomy" id="412755"/>
    <lineage>
        <taxon>unclassified sequences</taxon>
        <taxon>metagenomes</taxon>
        <taxon>ecological metagenomes</taxon>
    </lineage>
</organism>
<dbReference type="EMBL" id="BARU01042630">
    <property type="protein sequence ID" value="GAH86975.1"/>
    <property type="molecule type" value="Genomic_DNA"/>
</dbReference>
<dbReference type="Pfam" id="PF11799">
    <property type="entry name" value="IMS_C"/>
    <property type="match status" value="1"/>
</dbReference>
<dbReference type="InterPro" id="IPR017961">
    <property type="entry name" value="DNA_pol_Y-fam_little_finger"/>
</dbReference>
<dbReference type="Gene3D" id="3.30.1490.100">
    <property type="entry name" value="DNA polymerase, Y-family, little finger domain"/>
    <property type="match status" value="1"/>
</dbReference>
<feature type="domain" description="DNA polymerase Y-family little finger" evidence="1">
    <location>
        <begin position="1"/>
        <end position="49"/>
    </location>
</feature>
<reference evidence="2" key="1">
    <citation type="journal article" date="2014" name="Front. Microbiol.">
        <title>High frequency of phylogenetically diverse reductive dehalogenase-homologous genes in deep subseafloor sedimentary metagenomes.</title>
        <authorList>
            <person name="Kawai M."/>
            <person name="Futagami T."/>
            <person name="Toyoda A."/>
            <person name="Takaki Y."/>
            <person name="Nishi S."/>
            <person name="Hori S."/>
            <person name="Arai W."/>
            <person name="Tsubouchi T."/>
            <person name="Morono Y."/>
            <person name="Uchiyama I."/>
            <person name="Ito T."/>
            <person name="Fujiyama A."/>
            <person name="Inagaki F."/>
            <person name="Takami H."/>
        </authorList>
    </citation>
    <scope>NUCLEOTIDE SEQUENCE</scope>
    <source>
        <strain evidence="2">Expedition CK06-06</strain>
    </source>
</reference>
<gene>
    <name evidence="2" type="ORF">S03H2_65471</name>
</gene>
<name>X1K000_9ZZZZ</name>
<dbReference type="SUPFAM" id="SSF100879">
    <property type="entry name" value="Lesion bypass DNA polymerase (Y-family), little finger domain"/>
    <property type="match status" value="1"/>
</dbReference>
<accession>X1K000</accession>
<feature type="non-terminal residue" evidence="2">
    <location>
        <position position="1"/>
    </location>
</feature>
<dbReference type="GO" id="GO:0006281">
    <property type="term" value="P:DNA repair"/>
    <property type="evidence" value="ECO:0007669"/>
    <property type="project" value="InterPro"/>
</dbReference>
<protein>
    <recommendedName>
        <fullName evidence="1">DNA polymerase Y-family little finger domain-containing protein</fullName>
    </recommendedName>
</protein>
<sequence>TLSQTSDSDQTIFNTGLGLLKKALAEQKRSVRLIGIGVSDLVESGKQLEMLDSSARRQEQLDKAIDRIRKKYGFTAIQTGRTLLLKDIFPETGEGYTLQTPSLSR</sequence>